<sequence length="732" mass="84579">MFAFLFRPKWRHPNPEVRLQAVEQLNPTENDDLQRLRHIALHDSDQRVRCRAIEQLESLSLLLELLEQQLKSASAEPPAPLLNSLASRLQARQAQAAAEWTHWLNLAQEEELLTLLLHSNAAELHPQLLAQIQNPQALAQIAVQAPLTLTRQAAASRLSDPELLEWINRQTRDKQVYRITRERLTRLQEEAAKTVQRYQQCQQLHERLAQLLQGRDQTHFCARLQPLLDVWQTLKADCPAPLAEQIEALCQHAQGQAQALEAARQQEEAQVLEQQRLQAQGQKALSQLSREAEQLAHKLAEAPWQPELSESYQTWREAAEHLIQSPVGQHLDLSPLQHFAPLLQQLLKSRQQLLNLIQDFPQLSETLSHPSLHPGLSSAEQLNRQTQRLQQALEHLPWPQAFPPPPELNLLQQRLQDWQELIDLQQAQTQQRLQEFDQALRAVEQPLQTGQLNPALTAWEVLNAQLNAESIALERLPKTYLQRYQTLEGQLQELQAWQNFALMRAKEALCEAMETLAEHTELAPPALADEIKRLQSQWKALDQQDHQHSRALWQRFQKAGQNAYQQCEAYFRQQAEQRHWNLAQRQEICGQLQRYLEAFNPQTPGCWQALDEILRCAKQEWRTYSPVDRAPGKALQHEFNRLLSEAEAGLDQHRHACALAKRALVARAQALCDWENRQEAMTEMKAIQREWKTLGTTFREEESKLWKRLRQCSDQIFQTSKPATSDAENPNV</sequence>
<proteinExistence type="predicted"/>
<keyword evidence="1" id="KW-0175">Coiled coil</keyword>
<feature type="coiled-coil region" evidence="1">
    <location>
        <begin position="177"/>
        <end position="204"/>
    </location>
</feature>
<dbReference type="EMBL" id="SMRS01000007">
    <property type="protein sequence ID" value="KAA0874112.1"/>
    <property type="molecule type" value="Genomic_DNA"/>
</dbReference>
<gene>
    <name evidence="2" type="ORF">E1H14_10065</name>
</gene>
<dbReference type="AlphaFoldDB" id="A0A5A9W0M4"/>
<dbReference type="OrthoDB" id="5523335at2"/>
<evidence type="ECO:0000313" key="3">
    <source>
        <dbReference type="Proteomes" id="UP000325302"/>
    </source>
</evidence>
<reference evidence="2 3" key="1">
    <citation type="submission" date="2019-03" db="EMBL/GenBank/DDBJ databases">
        <title>Nitrincola sp. nov. isolated from an Indian soda lake.</title>
        <authorList>
            <person name="Joshi A."/>
            <person name="Thite S.V."/>
            <person name="Joseph N."/>
            <person name="Dhotre D."/>
            <person name="Moorthy M."/>
            <person name="Shouche Y.S."/>
        </authorList>
    </citation>
    <scope>NUCLEOTIDE SEQUENCE [LARGE SCALE GENOMIC DNA]</scope>
    <source>
        <strain evidence="2 3">MEB193</strain>
    </source>
</reference>
<dbReference type="RefSeq" id="WP_149391344.1">
    <property type="nucleotide sequence ID" value="NZ_SMRS01000007.1"/>
</dbReference>
<name>A0A5A9W0M4_9GAMM</name>
<dbReference type="Pfam" id="PF03993">
    <property type="entry name" value="DUF349"/>
    <property type="match status" value="2"/>
</dbReference>
<feature type="coiled-coil region" evidence="1">
    <location>
        <begin position="243"/>
        <end position="282"/>
    </location>
</feature>
<comment type="caution">
    <text evidence="2">The sequence shown here is derived from an EMBL/GenBank/DDBJ whole genome shotgun (WGS) entry which is preliminary data.</text>
</comment>
<dbReference type="Proteomes" id="UP000325302">
    <property type="component" value="Unassembled WGS sequence"/>
</dbReference>
<protein>
    <submittedName>
        <fullName evidence="2">DUF349 domain-containing protein</fullName>
    </submittedName>
</protein>
<dbReference type="InterPro" id="IPR007139">
    <property type="entry name" value="DUF349"/>
</dbReference>
<evidence type="ECO:0000313" key="2">
    <source>
        <dbReference type="EMBL" id="KAA0874112.1"/>
    </source>
</evidence>
<evidence type="ECO:0000256" key="1">
    <source>
        <dbReference type="SAM" id="Coils"/>
    </source>
</evidence>
<keyword evidence="3" id="KW-1185">Reference proteome</keyword>
<accession>A0A5A9W0M4</accession>
<organism evidence="2 3">
    <name type="scientific">Nitrincola tapanii</name>
    <dbReference type="NCBI Taxonomy" id="1708751"/>
    <lineage>
        <taxon>Bacteria</taxon>
        <taxon>Pseudomonadati</taxon>
        <taxon>Pseudomonadota</taxon>
        <taxon>Gammaproteobacteria</taxon>
        <taxon>Oceanospirillales</taxon>
        <taxon>Oceanospirillaceae</taxon>
        <taxon>Nitrincola</taxon>
    </lineage>
</organism>